<evidence type="ECO:0000256" key="6">
    <source>
        <dbReference type="ARBA" id="ARBA00022967"/>
    </source>
</evidence>
<feature type="transmembrane region" description="Helical" evidence="9">
    <location>
        <begin position="14"/>
        <end position="31"/>
    </location>
</feature>
<evidence type="ECO:0000256" key="2">
    <source>
        <dbReference type="ARBA" id="ARBA00022553"/>
    </source>
</evidence>
<dbReference type="InterPro" id="IPR011303">
    <property type="entry name" value="RnfD_bac"/>
</dbReference>
<dbReference type="AlphaFoldDB" id="A0A974GVR5"/>
<evidence type="ECO:0000256" key="1">
    <source>
        <dbReference type="ARBA" id="ARBA00022448"/>
    </source>
</evidence>
<feature type="transmembrane region" description="Helical" evidence="9">
    <location>
        <begin position="288"/>
        <end position="306"/>
    </location>
</feature>
<evidence type="ECO:0000313" key="10">
    <source>
        <dbReference type="EMBL" id="NYB73330.1"/>
    </source>
</evidence>
<evidence type="ECO:0000256" key="3">
    <source>
        <dbReference type="ARBA" id="ARBA00022630"/>
    </source>
</evidence>
<proteinExistence type="predicted"/>
<name>A0A974GVR5_SEDHY</name>
<feature type="transmembrane region" description="Helical" evidence="9">
    <location>
        <begin position="233"/>
        <end position="252"/>
    </location>
</feature>
<feature type="transmembrane region" description="Helical" evidence="9">
    <location>
        <begin position="207"/>
        <end position="227"/>
    </location>
</feature>
<evidence type="ECO:0000256" key="5">
    <source>
        <dbReference type="ARBA" id="ARBA00022692"/>
    </source>
</evidence>
<keyword evidence="2" id="KW-0597">Phosphoprotein</keyword>
<dbReference type="GO" id="GO:0055085">
    <property type="term" value="P:transmembrane transport"/>
    <property type="evidence" value="ECO:0007669"/>
    <property type="project" value="InterPro"/>
</dbReference>
<organism evidence="10 11">
    <name type="scientific">Sedimentibacter hydroxybenzoicus DSM 7310</name>
    <dbReference type="NCBI Taxonomy" id="1123245"/>
    <lineage>
        <taxon>Bacteria</taxon>
        <taxon>Bacillati</taxon>
        <taxon>Bacillota</taxon>
        <taxon>Tissierellia</taxon>
        <taxon>Sedimentibacter</taxon>
    </lineage>
</organism>
<comment type="caution">
    <text evidence="10">The sequence shown here is derived from an EMBL/GenBank/DDBJ whole genome shotgun (WGS) entry which is preliminary data.</text>
</comment>
<dbReference type="NCBIfam" id="TIGR01946">
    <property type="entry name" value="rnfD"/>
    <property type="match status" value="1"/>
</dbReference>
<dbReference type="GO" id="GO:0022900">
    <property type="term" value="P:electron transport chain"/>
    <property type="evidence" value="ECO:0007669"/>
    <property type="project" value="InterPro"/>
</dbReference>
<dbReference type="Pfam" id="PF03116">
    <property type="entry name" value="NQR2_RnfD_RnfE"/>
    <property type="match status" value="1"/>
</dbReference>
<dbReference type="InterPro" id="IPR004338">
    <property type="entry name" value="NqrB/RnfD"/>
</dbReference>
<keyword evidence="11" id="KW-1185">Reference proteome</keyword>
<evidence type="ECO:0000313" key="11">
    <source>
        <dbReference type="Proteomes" id="UP000611629"/>
    </source>
</evidence>
<accession>A0A974GVR5</accession>
<reference evidence="10" key="1">
    <citation type="submission" date="2020-07" db="EMBL/GenBank/DDBJ databases">
        <title>Genomic analysis of a strain of Sedimentibacter Hydroxybenzoicus DSM7310.</title>
        <authorList>
            <person name="Ma S."/>
        </authorList>
    </citation>
    <scope>NUCLEOTIDE SEQUENCE</scope>
    <source>
        <strain evidence="10">DSM 7310</strain>
    </source>
</reference>
<keyword evidence="1" id="KW-0813">Transport</keyword>
<evidence type="ECO:0000256" key="7">
    <source>
        <dbReference type="ARBA" id="ARBA00022989"/>
    </source>
</evidence>
<keyword evidence="6" id="KW-1278">Translocase</keyword>
<dbReference type="Proteomes" id="UP000611629">
    <property type="component" value="Unassembled WGS sequence"/>
</dbReference>
<dbReference type="EMBL" id="JACBNQ010000002">
    <property type="protein sequence ID" value="NYB73330.1"/>
    <property type="molecule type" value="Genomic_DNA"/>
</dbReference>
<keyword evidence="5 9" id="KW-0812">Transmembrane</keyword>
<keyword evidence="3" id="KW-0285">Flavoprotein</keyword>
<evidence type="ECO:0000256" key="9">
    <source>
        <dbReference type="SAM" id="Phobius"/>
    </source>
</evidence>
<sequence>MNEFYKKIFIKQKLMRTVLISLIPIIIFSTYLFGIRVLVLLAAVAATGTITEYLWEKHYGNKASEAVFVTCVLYTLTLPVSTPVWIAISGILFGLFFGKLFFGGFGKNTFNPALVGRIFIYVNFPEPLTNSWNNAASIFPGGFSTYLTDHIDAVSEATPMILYNNTAKLYDIQSLLLGTVPGAIGETAKLLIILAGLYLIYKKVASWEIMTGTIIGFIATNVVFYFFNLPVLNPLHGILMGGFLFGTVFMATDPISAPKTKTGKWIYGIIIGSVTLLIRILSLFNGGMMFAILIGNTFAPIIDYFVKESAARKKNKLEAIS</sequence>
<dbReference type="PANTHER" id="PTHR30578">
    <property type="entry name" value="ELECTRON TRANSPORT COMPLEX PROTEIN RNFD"/>
    <property type="match status" value="1"/>
</dbReference>
<feature type="transmembrane region" description="Helical" evidence="9">
    <location>
        <begin position="264"/>
        <end position="282"/>
    </location>
</feature>
<dbReference type="PANTHER" id="PTHR30578:SF1">
    <property type="entry name" value="NA(+)-TRANSLOCATING NADH-QUINONE REDUCTASE SUBUNIT B"/>
    <property type="match status" value="1"/>
</dbReference>
<keyword evidence="4" id="KW-0288">FMN</keyword>
<evidence type="ECO:0000256" key="4">
    <source>
        <dbReference type="ARBA" id="ARBA00022643"/>
    </source>
</evidence>
<keyword evidence="7 9" id="KW-1133">Transmembrane helix</keyword>
<gene>
    <name evidence="10" type="ORF">HZF24_04170</name>
</gene>
<keyword evidence="8 9" id="KW-0472">Membrane</keyword>
<dbReference type="GO" id="GO:0005886">
    <property type="term" value="C:plasma membrane"/>
    <property type="evidence" value="ECO:0007669"/>
    <property type="project" value="TreeGrafter"/>
</dbReference>
<feature type="transmembrane region" description="Helical" evidence="9">
    <location>
        <begin position="67"/>
        <end position="97"/>
    </location>
</feature>
<protein>
    <submittedName>
        <fullName evidence="10">RnfABCDGE type electron transport complex subunit D</fullName>
    </submittedName>
</protein>
<evidence type="ECO:0000256" key="8">
    <source>
        <dbReference type="ARBA" id="ARBA00023136"/>
    </source>
</evidence>